<organism evidence="1">
    <name type="scientific">Arundo donax</name>
    <name type="common">Giant reed</name>
    <name type="synonym">Donax arundinaceus</name>
    <dbReference type="NCBI Taxonomy" id="35708"/>
    <lineage>
        <taxon>Eukaryota</taxon>
        <taxon>Viridiplantae</taxon>
        <taxon>Streptophyta</taxon>
        <taxon>Embryophyta</taxon>
        <taxon>Tracheophyta</taxon>
        <taxon>Spermatophyta</taxon>
        <taxon>Magnoliopsida</taxon>
        <taxon>Liliopsida</taxon>
        <taxon>Poales</taxon>
        <taxon>Poaceae</taxon>
        <taxon>PACMAD clade</taxon>
        <taxon>Arundinoideae</taxon>
        <taxon>Arundineae</taxon>
        <taxon>Arundo</taxon>
    </lineage>
</organism>
<dbReference type="AlphaFoldDB" id="A0A0A9GK15"/>
<accession>A0A0A9GK15</accession>
<proteinExistence type="predicted"/>
<reference evidence="1" key="1">
    <citation type="submission" date="2014-09" db="EMBL/GenBank/DDBJ databases">
        <authorList>
            <person name="Magalhaes I.L.F."/>
            <person name="Oliveira U."/>
            <person name="Santos F.R."/>
            <person name="Vidigal T.H.D.A."/>
            <person name="Brescovit A.D."/>
            <person name="Santos A.J."/>
        </authorList>
    </citation>
    <scope>NUCLEOTIDE SEQUENCE</scope>
    <source>
        <tissue evidence="1">Shoot tissue taken approximately 20 cm above the soil surface</tissue>
    </source>
</reference>
<name>A0A0A9GK15_ARUDO</name>
<reference evidence="1" key="2">
    <citation type="journal article" date="2015" name="Data Brief">
        <title>Shoot transcriptome of the giant reed, Arundo donax.</title>
        <authorList>
            <person name="Barrero R.A."/>
            <person name="Guerrero F.D."/>
            <person name="Moolhuijzen P."/>
            <person name="Goolsby J.A."/>
            <person name="Tidwell J."/>
            <person name="Bellgard S.E."/>
            <person name="Bellgard M.I."/>
        </authorList>
    </citation>
    <scope>NUCLEOTIDE SEQUENCE</scope>
    <source>
        <tissue evidence="1">Shoot tissue taken approximately 20 cm above the soil surface</tissue>
    </source>
</reference>
<evidence type="ECO:0000313" key="1">
    <source>
        <dbReference type="EMBL" id="JAE23749.1"/>
    </source>
</evidence>
<sequence length="73" mass="8637">MSIISGCSCIYRAFLVPEYTRLMKNRCHHIYSEQICTYDFATTTLQQCYTTIVAAIFQTNTLYKQIRHYQHCT</sequence>
<protein>
    <submittedName>
        <fullName evidence="1">Uncharacterized protein</fullName>
    </submittedName>
</protein>
<dbReference type="EMBL" id="GBRH01174147">
    <property type="protein sequence ID" value="JAE23749.1"/>
    <property type="molecule type" value="Transcribed_RNA"/>
</dbReference>